<feature type="region of interest" description="Disordered" evidence="1">
    <location>
        <begin position="35"/>
        <end position="59"/>
    </location>
</feature>
<keyword evidence="3" id="KW-1185">Reference proteome</keyword>
<protein>
    <submittedName>
        <fullName evidence="2">Uncharacterized protein</fullName>
    </submittedName>
</protein>
<dbReference type="EMBL" id="JANPWB010000012">
    <property type="protein sequence ID" value="KAJ1120679.1"/>
    <property type="molecule type" value="Genomic_DNA"/>
</dbReference>
<dbReference type="Proteomes" id="UP001066276">
    <property type="component" value="Chromosome 8"/>
</dbReference>
<feature type="compositionally biased region" description="Basic and acidic residues" evidence="1">
    <location>
        <begin position="35"/>
        <end position="46"/>
    </location>
</feature>
<feature type="region of interest" description="Disordered" evidence="1">
    <location>
        <begin position="115"/>
        <end position="182"/>
    </location>
</feature>
<comment type="caution">
    <text evidence="2">The sequence shown here is derived from an EMBL/GenBank/DDBJ whole genome shotgun (WGS) entry which is preliminary data.</text>
</comment>
<accession>A0AAV7P1F9</accession>
<sequence length="182" mass="19490">MALYTKSIPRTRQRTSIGAVQPGLELYTPEICRGEHWDRGRGDRPGTRGNHPQTRGGSANRIGAAEGATLQCAPVGTSELPRVSPEQGEGPQKVCCGLVWPYAHLRSAKWHIGTADEGNSLGTREGGRPKTSRESTNRIGVAEGEPLEHQREAAGAPVGTSKLPRASPEHDGGPRKAWYGLV</sequence>
<evidence type="ECO:0000313" key="3">
    <source>
        <dbReference type="Proteomes" id="UP001066276"/>
    </source>
</evidence>
<dbReference type="AlphaFoldDB" id="A0AAV7P1F9"/>
<gene>
    <name evidence="2" type="ORF">NDU88_008841</name>
</gene>
<proteinExistence type="predicted"/>
<feature type="compositionally biased region" description="Basic and acidic residues" evidence="1">
    <location>
        <begin position="125"/>
        <end position="136"/>
    </location>
</feature>
<evidence type="ECO:0000313" key="2">
    <source>
        <dbReference type="EMBL" id="KAJ1120679.1"/>
    </source>
</evidence>
<name>A0AAV7P1F9_PLEWA</name>
<organism evidence="2 3">
    <name type="scientific">Pleurodeles waltl</name>
    <name type="common">Iberian ribbed newt</name>
    <dbReference type="NCBI Taxonomy" id="8319"/>
    <lineage>
        <taxon>Eukaryota</taxon>
        <taxon>Metazoa</taxon>
        <taxon>Chordata</taxon>
        <taxon>Craniata</taxon>
        <taxon>Vertebrata</taxon>
        <taxon>Euteleostomi</taxon>
        <taxon>Amphibia</taxon>
        <taxon>Batrachia</taxon>
        <taxon>Caudata</taxon>
        <taxon>Salamandroidea</taxon>
        <taxon>Salamandridae</taxon>
        <taxon>Pleurodelinae</taxon>
        <taxon>Pleurodeles</taxon>
    </lineage>
</organism>
<reference evidence="2" key="1">
    <citation type="journal article" date="2022" name="bioRxiv">
        <title>Sequencing and chromosome-scale assembly of the giantPleurodeles waltlgenome.</title>
        <authorList>
            <person name="Brown T."/>
            <person name="Elewa A."/>
            <person name="Iarovenko S."/>
            <person name="Subramanian E."/>
            <person name="Araus A.J."/>
            <person name="Petzold A."/>
            <person name="Susuki M."/>
            <person name="Suzuki K.-i.T."/>
            <person name="Hayashi T."/>
            <person name="Toyoda A."/>
            <person name="Oliveira C."/>
            <person name="Osipova E."/>
            <person name="Leigh N.D."/>
            <person name="Simon A."/>
            <person name="Yun M.H."/>
        </authorList>
    </citation>
    <scope>NUCLEOTIDE SEQUENCE</scope>
    <source>
        <strain evidence="2">20211129_DDA</strain>
        <tissue evidence="2">Liver</tissue>
    </source>
</reference>
<evidence type="ECO:0000256" key="1">
    <source>
        <dbReference type="SAM" id="MobiDB-lite"/>
    </source>
</evidence>